<name>A0A9D1NW80_9FIRM</name>
<reference evidence="1" key="1">
    <citation type="submission" date="2020-10" db="EMBL/GenBank/DDBJ databases">
        <authorList>
            <person name="Gilroy R."/>
        </authorList>
    </citation>
    <scope>NUCLEOTIDE SEQUENCE</scope>
    <source>
        <strain evidence="1">ChiBcec2-4451</strain>
    </source>
</reference>
<comment type="caution">
    <text evidence="1">The sequence shown here is derived from an EMBL/GenBank/DDBJ whole genome shotgun (WGS) entry which is preliminary data.</text>
</comment>
<protein>
    <submittedName>
        <fullName evidence="1">DUF2397 family protein</fullName>
    </submittedName>
</protein>
<dbReference type="EMBL" id="DVON01000239">
    <property type="protein sequence ID" value="HIV13702.1"/>
    <property type="molecule type" value="Genomic_DNA"/>
</dbReference>
<dbReference type="InterPro" id="IPR013493">
    <property type="entry name" value="CHP02677"/>
</dbReference>
<evidence type="ECO:0000313" key="1">
    <source>
        <dbReference type="EMBL" id="HIV13702.1"/>
    </source>
</evidence>
<dbReference type="Pfam" id="PF09660">
    <property type="entry name" value="DUF2397"/>
    <property type="match status" value="1"/>
</dbReference>
<feature type="non-terminal residue" evidence="1">
    <location>
        <position position="132"/>
    </location>
</feature>
<evidence type="ECO:0000313" key="2">
    <source>
        <dbReference type="Proteomes" id="UP000886723"/>
    </source>
</evidence>
<organism evidence="1 2">
    <name type="scientific">Candidatus Pullilachnospira stercoravium</name>
    <dbReference type="NCBI Taxonomy" id="2840913"/>
    <lineage>
        <taxon>Bacteria</taxon>
        <taxon>Bacillati</taxon>
        <taxon>Bacillota</taxon>
        <taxon>Clostridia</taxon>
        <taxon>Lachnospirales</taxon>
        <taxon>Lachnospiraceae</taxon>
        <taxon>Lachnospiraceae incertae sedis</taxon>
        <taxon>Candidatus Pullilachnospira</taxon>
    </lineage>
</organism>
<gene>
    <name evidence="1" type="ORF">IAA63_11265</name>
</gene>
<reference evidence="1" key="2">
    <citation type="journal article" date="2021" name="PeerJ">
        <title>Extensive microbial diversity within the chicken gut microbiome revealed by metagenomics and culture.</title>
        <authorList>
            <person name="Gilroy R."/>
            <person name="Ravi A."/>
            <person name="Getino M."/>
            <person name="Pursley I."/>
            <person name="Horton D.L."/>
            <person name="Alikhan N.F."/>
            <person name="Baker D."/>
            <person name="Gharbi K."/>
            <person name="Hall N."/>
            <person name="Watson M."/>
            <person name="Adriaenssens E.M."/>
            <person name="Foster-Nyarko E."/>
            <person name="Jarju S."/>
            <person name="Secka A."/>
            <person name="Antonio M."/>
            <person name="Oren A."/>
            <person name="Chaudhuri R.R."/>
            <person name="La Ragione R."/>
            <person name="Hildebrand F."/>
            <person name="Pallen M.J."/>
        </authorList>
    </citation>
    <scope>NUCLEOTIDE SEQUENCE</scope>
    <source>
        <strain evidence="1">ChiBcec2-4451</strain>
    </source>
</reference>
<sequence>MQRLDAIEETSYLSVPNARVYRKIMRYFYREYEKMRFQLYKEDIFELVRQEEEFRDYTMQELEQDLAALVKWKNLTPIQDPGRVYTIADYKNKQYRYTMSEYAVEIERLTVRLEKVFLESGNLSTNYFVRLE</sequence>
<accession>A0A9D1NW80</accession>
<dbReference type="AlphaFoldDB" id="A0A9D1NW80"/>
<proteinExistence type="predicted"/>
<dbReference type="Proteomes" id="UP000886723">
    <property type="component" value="Unassembled WGS sequence"/>
</dbReference>